<name>A0A6G0XTK2_9STRA</name>
<accession>A0A6G0XTK2</accession>
<dbReference type="InterPro" id="IPR022677">
    <property type="entry name" value="NMT_C"/>
</dbReference>
<dbReference type="InterPro" id="IPR016181">
    <property type="entry name" value="Acyl_CoA_acyltransferase"/>
</dbReference>
<evidence type="ECO:0000256" key="5">
    <source>
        <dbReference type="RuleBase" id="RU000586"/>
    </source>
</evidence>
<comment type="caution">
    <text evidence="9">The sequence shown here is derived from an EMBL/GenBank/DDBJ whole genome shotgun (WGS) entry which is preliminary data.</text>
</comment>
<gene>
    <name evidence="9" type="ORF">Ae201684_001496</name>
</gene>
<evidence type="ECO:0000313" key="9">
    <source>
        <dbReference type="EMBL" id="KAF0743850.1"/>
    </source>
</evidence>
<dbReference type="Gene3D" id="3.40.630.170">
    <property type="match status" value="1"/>
</dbReference>
<evidence type="ECO:0000256" key="1">
    <source>
        <dbReference type="ARBA" id="ARBA00009469"/>
    </source>
</evidence>
<reference evidence="9 10" key="1">
    <citation type="submission" date="2019-07" db="EMBL/GenBank/DDBJ databases">
        <title>Genomics analysis of Aphanomyces spp. identifies a new class of oomycete effector associated with host adaptation.</title>
        <authorList>
            <person name="Gaulin E."/>
        </authorList>
    </citation>
    <scope>NUCLEOTIDE SEQUENCE [LARGE SCALE GENOMIC DNA]</scope>
    <source>
        <strain evidence="9 10">ATCC 201684</strain>
    </source>
</reference>
<feature type="domain" description="Glycylpeptide N-tetradecanoyltransferase N-terminal" evidence="7">
    <location>
        <begin position="73"/>
        <end position="224"/>
    </location>
</feature>
<evidence type="ECO:0000256" key="2">
    <source>
        <dbReference type="ARBA" id="ARBA00012923"/>
    </source>
</evidence>
<dbReference type="Pfam" id="PF02799">
    <property type="entry name" value="NMT_C"/>
    <property type="match status" value="1"/>
</dbReference>
<evidence type="ECO:0000256" key="6">
    <source>
        <dbReference type="RuleBase" id="RU004178"/>
    </source>
</evidence>
<evidence type="ECO:0000313" key="10">
    <source>
        <dbReference type="Proteomes" id="UP000481153"/>
    </source>
</evidence>
<dbReference type="PANTHER" id="PTHR11377">
    <property type="entry name" value="N-MYRISTOYL TRANSFERASE"/>
    <property type="match status" value="1"/>
</dbReference>
<comment type="function">
    <text evidence="5">Adds a myristoyl group to the N-terminal glycine residue of certain cellular proteins.</text>
</comment>
<dbReference type="GO" id="GO:0004379">
    <property type="term" value="F:glycylpeptide N-tetradecanoyltransferase activity"/>
    <property type="evidence" value="ECO:0007669"/>
    <property type="project" value="UniProtKB-EC"/>
</dbReference>
<proteinExistence type="inferred from homology"/>
<dbReference type="VEuPathDB" id="FungiDB:AeMF1_002734"/>
<evidence type="ECO:0000259" key="8">
    <source>
        <dbReference type="Pfam" id="PF02799"/>
    </source>
</evidence>
<keyword evidence="4 5" id="KW-0012">Acyltransferase</keyword>
<comment type="catalytic activity">
    <reaction evidence="5">
        <text>N-terminal glycyl-[protein] + tetradecanoyl-CoA = N-tetradecanoylglycyl-[protein] + CoA + H(+)</text>
        <dbReference type="Rhea" id="RHEA:15521"/>
        <dbReference type="Rhea" id="RHEA-COMP:12666"/>
        <dbReference type="Rhea" id="RHEA-COMP:12667"/>
        <dbReference type="ChEBI" id="CHEBI:15378"/>
        <dbReference type="ChEBI" id="CHEBI:57287"/>
        <dbReference type="ChEBI" id="CHEBI:57385"/>
        <dbReference type="ChEBI" id="CHEBI:64723"/>
        <dbReference type="ChEBI" id="CHEBI:133050"/>
        <dbReference type="EC" id="2.3.1.97"/>
    </reaction>
</comment>
<evidence type="ECO:0000256" key="3">
    <source>
        <dbReference type="ARBA" id="ARBA00022679"/>
    </source>
</evidence>
<dbReference type="PROSITE" id="PS00975">
    <property type="entry name" value="NMT_1"/>
    <property type="match status" value="1"/>
</dbReference>
<keyword evidence="10" id="KW-1185">Reference proteome</keyword>
<feature type="domain" description="Glycylpeptide N-tetradecanoyltransferase C-terminal" evidence="8">
    <location>
        <begin position="239"/>
        <end position="422"/>
    </location>
</feature>
<evidence type="ECO:0000256" key="4">
    <source>
        <dbReference type="ARBA" id="ARBA00023315"/>
    </source>
</evidence>
<sequence length="428" mass="48150">MPTTAKRVEAKAAPTSNQETEDFLAVLQKLNLSPPKASAPEASAFKFWRTQAVVGLHEPPPNDHGHFWIPVPASEVRGDPLKLPDGYMWCHLDLTNSSDAKDMYTLLSAHYCEDNGGRFRLDYSIDFLTWALTSPGHFPTWHVGVRHVATQKLMAFIGGTPKLIRAHHDIAPTCEINFLCIHKKLRNKRLAPVLIKEVSRRVKLENVWRAVYTGASLLPTPVATTQCYHRPLNTKKCIDVGFAHCPPNTPLTHMIKSLKLPETPQILGFQPLRAEHVPQVTALLRAHHASLDLAMEWTEADVAHWLLPRSGVVDSFVVVDPSTNQVTDCCSYYHLPMSVLNHPEHKTFRTAYSFYHVATSVPLVDLLVDLMVMAKNHDMDIFSAVDIMDLHGVLEPLQFVAGSGHLYYYLFNWRCPPMTPDKVGLVFH</sequence>
<dbReference type="InterPro" id="IPR000903">
    <property type="entry name" value="NMT"/>
</dbReference>
<dbReference type="GO" id="GO:0005737">
    <property type="term" value="C:cytoplasm"/>
    <property type="evidence" value="ECO:0007669"/>
    <property type="project" value="TreeGrafter"/>
</dbReference>
<comment type="similarity">
    <text evidence="1 6">Belongs to the NMT family.</text>
</comment>
<dbReference type="SUPFAM" id="SSF55729">
    <property type="entry name" value="Acyl-CoA N-acyltransferases (Nat)"/>
    <property type="match status" value="2"/>
</dbReference>
<evidence type="ECO:0000259" key="7">
    <source>
        <dbReference type="Pfam" id="PF01233"/>
    </source>
</evidence>
<protein>
    <recommendedName>
        <fullName evidence="2 5">Glycylpeptide N-tetradecanoyltransferase</fullName>
        <ecNumber evidence="2 5">2.3.1.97</ecNumber>
    </recommendedName>
</protein>
<dbReference type="InterPro" id="IPR022678">
    <property type="entry name" value="NMT_CS"/>
</dbReference>
<dbReference type="InterPro" id="IPR022676">
    <property type="entry name" value="NMT_N"/>
</dbReference>
<keyword evidence="3 5" id="KW-0808">Transferase</keyword>
<dbReference type="EC" id="2.3.1.97" evidence="2 5"/>
<dbReference type="EMBL" id="VJMJ01000012">
    <property type="protein sequence ID" value="KAF0743850.1"/>
    <property type="molecule type" value="Genomic_DNA"/>
</dbReference>
<organism evidence="9 10">
    <name type="scientific">Aphanomyces euteiches</name>
    <dbReference type="NCBI Taxonomy" id="100861"/>
    <lineage>
        <taxon>Eukaryota</taxon>
        <taxon>Sar</taxon>
        <taxon>Stramenopiles</taxon>
        <taxon>Oomycota</taxon>
        <taxon>Saprolegniomycetes</taxon>
        <taxon>Saprolegniales</taxon>
        <taxon>Verrucalvaceae</taxon>
        <taxon>Aphanomyces</taxon>
    </lineage>
</organism>
<dbReference type="AlphaFoldDB" id="A0A6G0XTK2"/>
<dbReference type="PANTHER" id="PTHR11377:SF5">
    <property type="entry name" value="GLYCYLPEPTIDE N-TETRADECANOYLTRANSFERASE"/>
    <property type="match status" value="1"/>
</dbReference>
<dbReference type="Proteomes" id="UP000481153">
    <property type="component" value="Unassembled WGS sequence"/>
</dbReference>
<dbReference type="PIRSF" id="PIRSF015892">
    <property type="entry name" value="N-myristl_transf"/>
    <property type="match status" value="1"/>
</dbReference>
<dbReference type="Pfam" id="PF01233">
    <property type="entry name" value="NMT"/>
    <property type="match status" value="1"/>
</dbReference>